<dbReference type="Gene3D" id="1.20.1250.20">
    <property type="entry name" value="MFS general substrate transporter like domains"/>
    <property type="match status" value="1"/>
</dbReference>
<feature type="transmembrane region" description="Helical" evidence="6">
    <location>
        <begin position="52"/>
        <end position="72"/>
    </location>
</feature>
<dbReference type="CDD" id="cd17321">
    <property type="entry name" value="MFS_MMR_MDR_like"/>
    <property type="match status" value="1"/>
</dbReference>
<dbReference type="AlphaFoldDB" id="A0A2S5IUD9"/>
<keyword evidence="3 6" id="KW-0812">Transmembrane</keyword>
<feature type="transmembrane region" description="Helical" evidence="6">
    <location>
        <begin position="84"/>
        <end position="102"/>
    </location>
</feature>
<dbReference type="Pfam" id="PF07690">
    <property type="entry name" value="MFS_1"/>
    <property type="match status" value="1"/>
</dbReference>
<dbReference type="PRINTS" id="PR01036">
    <property type="entry name" value="TCRTETB"/>
</dbReference>
<comment type="caution">
    <text evidence="8">The sequence shown here is derived from an EMBL/GenBank/DDBJ whole genome shotgun (WGS) entry which is preliminary data.</text>
</comment>
<dbReference type="PANTHER" id="PTHR42718">
    <property type="entry name" value="MAJOR FACILITATOR SUPERFAMILY MULTIDRUG TRANSPORTER MFSC"/>
    <property type="match status" value="1"/>
</dbReference>
<dbReference type="EMBL" id="PRKW01000006">
    <property type="protein sequence ID" value="PPB48161.1"/>
    <property type="molecule type" value="Genomic_DNA"/>
</dbReference>
<accession>A0A2S5IUD9</accession>
<evidence type="ECO:0000256" key="2">
    <source>
        <dbReference type="ARBA" id="ARBA00022448"/>
    </source>
</evidence>
<sequence length="533" mass="55279">MNPPNDGDVQTTPFNQRLAMLLATAMFVLVVDTSIMNVSISAVVDDIGATVSGLQSTIALEALVSAAFILIGGKIGDLIGRKRAYVVGLCCYAVGAVAMTLAQSLLPILIFWALIGGLGASLLLPAMQSLIHGNFEGDAQKRVYALVGASAAVAAAVGPLLGGFITTFLSWRVAFLLEAVLIGVVLLGVKRVRDVPYTGPRELDIIGSILSIVGMGGVVLGILVWQEGGEAVGALLAVGVVGLGSLVYWLVQRKRHGKPTLLDPELFRAKTFRLGATGQMLQQIALGGTMIVLPIYLQMVLGYNAMQSGLSIAPLSLTMFVVALLIGKKPGGRRPASLIRSGFLLLLVGLALLIPVVPRADSGWWLLIPLVLAGAGLGLLVSQLNNYTLSPISDERVSEAASVNSAAGSFGLSFGLAFAGGIMLASLATIFTGLATSSEVLPPSEQQQVATALEEDAEVLSNAQLEELLVGQPEDIQDEIIRINTEARPLALQIALLVPILAGLAGLGMSLRMMRIPDAKPAGTGTGGGSVLG</sequence>
<feature type="transmembrane region" description="Helical" evidence="6">
    <location>
        <begin position="403"/>
        <end position="431"/>
    </location>
</feature>
<dbReference type="Proteomes" id="UP000239297">
    <property type="component" value="Unassembled WGS sequence"/>
</dbReference>
<evidence type="ECO:0000313" key="8">
    <source>
        <dbReference type="EMBL" id="PPB48161.1"/>
    </source>
</evidence>
<keyword evidence="5 6" id="KW-0472">Membrane</keyword>
<dbReference type="GO" id="GO:0005886">
    <property type="term" value="C:plasma membrane"/>
    <property type="evidence" value="ECO:0007669"/>
    <property type="project" value="UniProtKB-SubCell"/>
</dbReference>
<comment type="subcellular location">
    <subcellularLocation>
        <location evidence="1">Cell membrane</location>
        <topology evidence="1">Multi-pass membrane protein</topology>
    </subcellularLocation>
</comment>
<evidence type="ECO:0000256" key="6">
    <source>
        <dbReference type="SAM" id="Phobius"/>
    </source>
</evidence>
<evidence type="ECO:0000256" key="1">
    <source>
        <dbReference type="ARBA" id="ARBA00004651"/>
    </source>
</evidence>
<dbReference type="RefSeq" id="WP_104122328.1">
    <property type="nucleotide sequence ID" value="NZ_PRKW01000006.1"/>
</dbReference>
<reference evidence="8 9" key="1">
    <citation type="journal article" date="2014" name="Int. J. Syst. Evol. Microbiol.">
        <title>Arthrobacter pityocampae sp. nov., isolated from Thaumetopoea pityocampa (Lep., Thaumetopoeidae).</title>
        <authorList>
            <person name="Ince I.A."/>
            <person name="Demirbag Z."/>
            <person name="Kati H."/>
        </authorList>
    </citation>
    <scope>NUCLEOTIDE SEQUENCE [LARGE SCALE GENOMIC DNA]</scope>
    <source>
        <strain evidence="8 9">Tp2</strain>
    </source>
</reference>
<feature type="transmembrane region" description="Helical" evidence="6">
    <location>
        <begin position="231"/>
        <end position="251"/>
    </location>
</feature>
<feature type="transmembrane region" description="Helical" evidence="6">
    <location>
        <begin position="309"/>
        <end position="326"/>
    </location>
</feature>
<dbReference type="Gene3D" id="1.20.1720.10">
    <property type="entry name" value="Multidrug resistance protein D"/>
    <property type="match status" value="1"/>
</dbReference>
<gene>
    <name evidence="8" type="ORF">C4K88_14375</name>
</gene>
<feature type="transmembrane region" description="Helical" evidence="6">
    <location>
        <begin position="143"/>
        <end position="165"/>
    </location>
</feature>
<dbReference type="GO" id="GO:0022857">
    <property type="term" value="F:transmembrane transporter activity"/>
    <property type="evidence" value="ECO:0007669"/>
    <property type="project" value="InterPro"/>
</dbReference>
<evidence type="ECO:0000256" key="3">
    <source>
        <dbReference type="ARBA" id="ARBA00022692"/>
    </source>
</evidence>
<feature type="domain" description="Major facilitator superfamily (MFS) profile" evidence="7">
    <location>
        <begin position="18"/>
        <end position="520"/>
    </location>
</feature>
<feature type="transmembrane region" description="Helical" evidence="6">
    <location>
        <begin position="338"/>
        <end position="357"/>
    </location>
</feature>
<feature type="transmembrane region" description="Helical" evidence="6">
    <location>
        <begin position="363"/>
        <end position="382"/>
    </location>
</feature>
<dbReference type="SUPFAM" id="SSF103473">
    <property type="entry name" value="MFS general substrate transporter"/>
    <property type="match status" value="1"/>
</dbReference>
<keyword evidence="9" id="KW-1185">Reference proteome</keyword>
<name>A0A2S5IUD9_9MICC</name>
<feature type="transmembrane region" description="Helical" evidence="6">
    <location>
        <begin position="171"/>
        <end position="189"/>
    </location>
</feature>
<feature type="transmembrane region" description="Helical" evidence="6">
    <location>
        <begin position="272"/>
        <end position="297"/>
    </location>
</feature>
<feature type="transmembrane region" description="Helical" evidence="6">
    <location>
        <begin position="205"/>
        <end position="225"/>
    </location>
</feature>
<organism evidence="8 9">
    <name type="scientific">Arthrobacter pityocampae</name>
    <dbReference type="NCBI Taxonomy" id="547334"/>
    <lineage>
        <taxon>Bacteria</taxon>
        <taxon>Bacillati</taxon>
        <taxon>Actinomycetota</taxon>
        <taxon>Actinomycetes</taxon>
        <taxon>Micrococcales</taxon>
        <taxon>Micrococcaceae</taxon>
        <taxon>Arthrobacter</taxon>
    </lineage>
</organism>
<evidence type="ECO:0000259" key="7">
    <source>
        <dbReference type="PROSITE" id="PS50850"/>
    </source>
</evidence>
<dbReference type="OrthoDB" id="3282774at2"/>
<evidence type="ECO:0000256" key="5">
    <source>
        <dbReference type="ARBA" id="ARBA00023136"/>
    </source>
</evidence>
<protein>
    <submittedName>
        <fullName evidence="8">MFS transporter</fullName>
    </submittedName>
</protein>
<feature type="transmembrane region" description="Helical" evidence="6">
    <location>
        <begin position="108"/>
        <end position="131"/>
    </location>
</feature>
<evidence type="ECO:0000313" key="9">
    <source>
        <dbReference type="Proteomes" id="UP000239297"/>
    </source>
</evidence>
<feature type="transmembrane region" description="Helical" evidence="6">
    <location>
        <begin position="490"/>
        <end position="511"/>
    </location>
</feature>
<keyword evidence="4 6" id="KW-1133">Transmembrane helix</keyword>
<evidence type="ECO:0000256" key="4">
    <source>
        <dbReference type="ARBA" id="ARBA00022989"/>
    </source>
</evidence>
<keyword evidence="2" id="KW-0813">Transport</keyword>
<dbReference type="PANTHER" id="PTHR42718:SF9">
    <property type="entry name" value="MAJOR FACILITATOR SUPERFAMILY MULTIDRUG TRANSPORTER MFSC"/>
    <property type="match status" value="1"/>
</dbReference>
<dbReference type="InterPro" id="IPR011701">
    <property type="entry name" value="MFS"/>
</dbReference>
<proteinExistence type="predicted"/>
<feature type="transmembrane region" description="Helical" evidence="6">
    <location>
        <begin position="18"/>
        <end position="40"/>
    </location>
</feature>
<dbReference type="PROSITE" id="PS50850">
    <property type="entry name" value="MFS"/>
    <property type="match status" value="1"/>
</dbReference>
<dbReference type="InterPro" id="IPR036259">
    <property type="entry name" value="MFS_trans_sf"/>
</dbReference>
<dbReference type="InterPro" id="IPR020846">
    <property type="entry name" value="MFS_dom"/>
</dbReference>